<protein>
    <submittedName>
        <fullName evidence="4">Uncharacterized protein</fullName>
    </submittedName>
</protein>
<dbReference type="InterPro" id="IPR011990">
    <property type="entry name" value="TPR-like_helical_dom_sf"/>
</dbReference>
<comment type="caution">
    <text evidence="4">The sequence shown here is derived from an EMBL/GenBank/DDBJ whole genome shotgun (WGS) entry which is preliminary data.</text>
</comment>
<evidence type="ECO:0000313" key="4">
    <source>
        <dbReference type="EMBL" id="TKJ40613.1"/>
    </source>
</evidence>
<dbReference type="AlphaFoldDB" id="A0A532V073"/>
<dbReference type="InterPro" id="IPR019734">
    <property type="entry name" value="TPR_rpt"/>
</dbReference>
<dbReference type="SUPFAM" id="SSF48452">
    <property type="entry name" value="TPR-like"/>
    <property type="match status" value="2"/>
</dbReference>
<dbReference type="PROSITE" id="PS51257">
    <property type="entry name" value="PROKAR_LIPOPROTEIN"/>
    <property type="match status" value="1"/>
</dbReference>
<name>A0A532V073_UNCL8</name>
<proteinExistence type="predicted"/>
<dbReference type="SMART" id="SM00028">
    <property type="entry name" value="TPR"/>
    <property type="match status" value="5"/>
</dbReference>
<evidence type="ECO:0000256" key="3">
    <source>
        <dbReference type="PROSITE-ProRule" id="PRU00339"/>
    </source>
</evidence>
<dbReference type="Gene3D" id="1.25.40.10">
    <property type="entry name" value="Tetratricopeptide repeat domain"/>
    <property type="match status" value="3"/>
</dbReference>
<evidence type="ECO:0000313" key="5">
    <source>
        <dbReference type="Proteomes" id="UP000319619"/>
    </source>
</evidence>
<keyword evidence="1" id="KW-0677">Repeat</keyword>
<accession>A0A532V073</accession>
<sequence length="467" mass="52961">MKSSKVIFLILIAITVGIMFGCAPPPSTQEAQSELSSDQQKALEDSLKQVQLRELKITRSFAYSHYNNRAWSEAAKYYAELADKDTGSVFNDYGKWAQCYIKMDVPPDSVKMVYQRGIAAFPDDAYLHASLGHIFRTQGLLDSAVVHYEAAVEHNGEELEYRKTLAELYTRVNRQMEAIDLYRGILAEEPENKEIADVLADLVRRHLSPEEYVNSLEEAVAQFPDDLDKKYELAKAYEEIGQNEKALAQLEIILAKVPRKNLLELVIDAFGGYEQEGLEYSNPELYQTIRALQALGEVQQNLQKYSAAAKAYQEILKLVPENTEAMVSASNCYREMNNFSQARVYARRALSKNSKLGSAYMALASIYETAADNKSGGEPPTYNDKLVFLVAYGLYQDAKNTGDYSVLENARNHKNYLKESKLIPEYSDWFMHQNETDPTAGGGYDWINTNWSELGYIEKYLKQISEK</sequence>
<dbReference type="Proteomes" id="UP000319619">
    <property type="component" value="Unassembled WGS sequence"/>
</dbReference>
<dbReference type="EMBL" id="NJBN01000004">
    <property type="protein sequence ID" value="TKJ40613.1"/>
    <property type="molecule type" value="Genomic_DNA"/>
</dbReference>
<dbReference type="Pfam" id="PF14561">
    <property type="entry name" value="TPR_20"/>
    <property type="match status" value="1"/>
</dbReference>
<organism evidence="4 5">
    <name type="scientific">candidate division LCP-89 bacterium B3_LCP</name>
    <dbReference type="NCBI Taxonomy" id="2012998"/>
    <lineage>
        <taxon>Bacteria</taxon>
        <taxon>Pseudomonadati</taxon>
        <taxon>Bacteria division LCP-89</taxon>
    </lineage>
</organism>
<keyword evidence="2 3" id="KW-0802">TPR repeat</keyword>
<dbReference type="PANTHER" id="PTHR45586">
    <property type="entry name" value="TPR REPEAT-CONTAINING PROTEIN PA4667"/>
    <property type="match status" value="1"/>
</dbReference>
<evidence type="ECO:0000256" key="1">
    <source>
        <dbReference type="ARBA" id="ARBA00022737"/>
    </source>
</evidence>
<feature type="repeat" description="TPR" evidence="3">
    <location>
        <begin position="289"/>
        <end position="322"/>
    </location>
</feature>
<dbReference type="PANTHER" id="PTHR45586:SF1">
    <property type="entry name" value="LIPOPOLYSACCHARIDE ASSEMBLY PROTEIN B"/>
    <property type="match status" value="1"/>
</dbReference>
<dbReference type="PROSITE" id="PS50005">
    <property type="entry name" value="TPR"/>
    <property type="match status" value="1"/>
</dbReference>
<dbReference type="InterPro" id="IPR051012">
    <property type="entry name" value="CellSynth/LPSAsmb/PSIAsmb"/>
</dbReference>
<gene>
    <name evidence="4" type="ORF">CEE37_06515</name>
</gene>
<reference evidence="4 5" key="1">
    <citation type="submission" date="2017-06" db="EMBL/GenBank/DDBJ databases">
        <title>Novel microbial phyla capable of carbon fixation and sulfur reduction in deep-sea sediments.</title>
        <authorList>
            <person name="Huang J."/>
            <person name="Baker B."/>
            <person name="Wang Y."/>
        </authorList>
    </citation>
    <scope>NUCLEOTIDE SEQUENCE [LARGE SCALE GENOMIC DNA]</scope>
    <source>
        <strain evidence="4">B3_LCP</strain>
    </source>
</reference>
<evidence type="ECO:0000256" key="2">
    <source>
        <dbReference type="ARBA" id="ARBA00022803"/>
    </source>
</evidence>
<dbReference type="Pfam" id="PF14559">
    <property type="entry name" value="TPR_19"/>
    <property type="match status" value="1"/>
</dbReference>